<feature type="repeat" description="ANK" evidence="3">
    <location>
        <begin position="186"/>
        <end position="218"/>
    </location>
</feature>
<dbReference type="AlphaFoldDB" id="A0A6A6EPE8"/>
<keyword evidence="5" id="KW-1185">Reference proteome</keyword>
<feature type="repeat" description="ANK" evidence="3">
    <location>
        <begin position="219"/>
        <end position="245"/>
    </location>
</feature>
<evidence type="ECO:0000313" key="4">
    <source>
        <dbReference type="EMBL" id="KAF2192903.1"/>
    </source>
</evidence>
<accession>A0A6A6EPE8</accession>
<dbReference type="PANTHER" id="PTHR24189">
    <property type="entry name" value="MYOTROPHIN"/>
    <property type="match status" value="1"/>
</dbReference>
<dbReference type="Gene3D" id="1.25.40.20">
    <property type="entry name" value="Ankyrin repeat-containing domain"/>
    <property type="match status" value="1"/>
</dbReference>
<gene>
    <name evidence="4" type="ORF">K469DRAFT_795083</name>
</gene>
<reference evidence="4" key="1">
    <citation type="journal article" date="2020" name="Stud. Mycol.">
        <title>101 Dothideomycetes genomes: a test case for predicting lifestyles and emergence of pathogens.</title>
        <authorList>
            <person name="Haridas S."/>
            <person name="Albert R."/>
            <person name="Binder M."/>
            <person name="Bloem J."/>
            <person name="Labutti K."/>
            <person name="Salamov A."/>
            <person name="Andreopoulos B."/>
            <person name="Baker S."/>
            <person name="Barry K."/>
            <person name="Bills G."/>
            <person name="Bluhm B."/>
            <person name="Cannon C."/>
            <person name="Castanera R."/>
            <person name="Culley D."/>
            <person name="Daum C."/>
            <person name="Ezra D."/>
            <person name="Gonzalez J."/>
            <person name="Henrissat B."/>
            <person name="Kuo A."/>
            <person name="Liang C."/>
            <person name="Lipzen A."/>
            <person name="Lutzoni F."/>
            <person name="Magnuson J."/>
            <person name="Mondo S."/>
            <person name="Nolan M."/>
            <person name="Ohm R."/>
            <person name="Pangilinan J."/>
            <person name="Park H.-J."/>
            <person name="Ramirez L."/>
            <person name="Alfaro M."/>
            <person name="Sun H."/>
            <person name="Tritt A."/>
            <person name="Yoshinaga Y."/>
            <person name="Zwiers L.-H."/>
            <person name="Turgeon B."/>
            <person name="Goodwin S."/>
            <person name="Spatafora J."/>
            <person name="Crous P."/>
            <person name="Grigoriev I."/>
        </authorList>
    </citation>
    <scope>NUCLEOTIDE SEQUENCE</scope>
    <source>
        <strain evidence="4">CBS 207.26</strain>
    </source>
</reference>
<organism evidence="4 5">
    <name type="scientific">Zopfia rhizophila CBS 207.26</name>
    <dbReference type="NCBI Taxonomy" id="1314779"/>
    <lineage>
        <taxon>Eukaryota</taxon>
        <taxon>Fungi</taxon>
        <taxon>Dikarya</taxon>
        <taxon>Ascomycota</taxon>
        <taxon>Pezizomycotina</taxon>
        <taxon>Dothideomycetes</taxon>
        <taxon>Dothideomycetes incertae sedis</taxon>
        <taxon>Zopfiaceae</taxon>
        <taxon>Zopfia</taxon>
    </lineage>
</organism>
<keyword evidence="2 3" id="KW-0040">ANK repeat</keyword>
<dbReference type="EMBL" id="ML994614">
    <property type="protein sequence ID" value="KAF2192903.1"/>
    <property type="molecule type" value="Genomic_DNA"/>
</dbReference>
<dbReference type="Pfam" id="PF12796">
    <property type="entry name" value="Ank_2"/>
    <property type="match status" value="1"/>
</dbReference>
<evidence type="ECO:0000313" key="5">
    <source>
        <dbReference type="Proteomes" id="UP000800200"/>
    </source>
</evidence>
<name>A0A6A6EPE8_9PEZI</name>
<sequence length="251" mass="28508">MSTALAQAEVQHWSSSGILVLCPSCNRTHRHDFDQRMYSGEWRRASDYTEPDLFKDYELRFPFNETTGDIGFYVDKINGRYVTMGAQVCPRDNLLRAAGSTRAGNVVPWDKRRKWEEGKEEHILDNTDEGFRRLKAYFGGDEDETSSCLKIDYAVSRLIKGDVDWLKEYLNSSPEATLLLQGVDDVGDTVLHVAAREQWPETLELLLRHSVNINATNAQGRTPLMEAALWGRLGNASLLLQYGADWVAYLV</sequence>
<dbReference type="Proteomes" id="UP000800200">
    <property type="component" value="Unassembled WGS sequence"/>
</dbReference>
<dbReference type="PROSITE" id="PS50297">
    <property type="entry name" value="ANK_REP_REGION"/>
    <property type="match status" value="2"/>
</dbReference>
<protein>
    <submittedName>
        <fullName evidence="4">Ankyrin</fullName>
    </submittedName>
</protein>
<keyword evidence="1" id="KW-0677">Repeat</keyword>
<proteinExistence type="predicted"/>
<dbReference type="InterPro" id="IPR002110">
    <property type="entry name" value="Ankyrin_rpt"/>
</dbReference>
<evidence type="ECO:0000256" key="3">
    <source>
        <dbReference type="PROSITE-ProRule" id="PRU00023"/>
    </source>
</evidence>
<dbReference type="InterPro" id="IPR036770">
    <property type="entry name" value="Ankyrin_rpt-contain_sf"/>
</dbReference>
<dbReference type="PROSITE" id="PS50088">
    <property type="entry name" value="ANK_REPEAT"/>
    <property type="match status" value="2"/>
</dbReference>
<dbReference type="OrthoDB" id="5337793at2759"/>
<dbReference type="SMART" id="SM00248">
    <property type="entry name" value="ANK"/>
    <property type="match status" value="2"/>
</dbReference>
<dbReference type="InterPro" id="IPR050745">
    <property type="entry name" value="Multifunctional_regulatory"/>
</dbReference>
<evidence type="ECO:0000256" key="2">
    <source>
        <dbReference type="ARBA" id="ARBA00023043"/>
    </source>
</evidence>
<dbReference type="SUPFAM" id="SSF48403">
    <property type="entry name" value="Ankyrin repeat"/>
    <property type="match status" value="1"/>
</dbReference>
<evidence type="ECO:0000256" key="1">
    <source>
        <dbReference type="ARBA" id="ARBA00022737"/>
    </source>
</evidence>
<dbReference type="PANTHER" id="PTHR24189:SF50">
    <property type="entry name" value="ANKYRIN REPEAT AND SOCS BOX PROTEIN 2"/>
    <property type="match status" value="1"/>
</dbReference>